<evidence type="ECO:0000313" key="2">
    <source>
        <dbReference type="Proteomes" id="UP000257109"/>
    </source>
</evidence>
<reference evidence="1" key="1">
    <citation type="submission" date="2018-05" db="EMBL/GenBank/DDBJ databases">
        <title>Draft genome of Mucuna pruriens seed.</title>
        <authorList>
            <person name="Nnadi N.E."/>
            <person name="Vos R."/>
            <person name="Hasami M.H."/>
            <person name="Devisetty U.K."/>
            <person name="Aguiy J.C."/>
        </authorList>
    </citation>
    <scope>NUCLEOTIDE SEQUENCE [LARGE SCALE GENOMIC DNA]</scope>
    <source>
        <strain evidence="1">JCA_2017</strain>
    </source>
</reference>
<sequence length="139" mass="16709">MMLRKFKQMLKKKERKSRTKRKKRKLYALNVRNSITSKLTTQSSEKVEDLDNSSSLKDDEQAKICLMSNIVLEKFEVNFSSSDEYELLLMKKKLFMIICYFTHIRFPLNIRNIKKKWTNMIPKNEQLKKEIKDLKLCHS</sequence>
<organism evidence="1 2">
    <name type="scientific">Mucuna pruriens</name>
    <name type="common">Velvet bean</name>
    <name type="synonym">Dolichos pruriens</name>
    <dbReference type="NCBI Taxonomy" id="157652"/>
    <lineage>
        <taxon>Eukaryota</taxon>
        <taxon>Viridiplantae</taxon>
        <taxon>Streptophyta</taxon>
        <taxon>Embryophyta</taxon>
        <taxon>Tracheophyta</taxon>
        <taxon>Spermatophyta</taxon>
        <taxon>Magnoliopsida</taxon>
        <taxon>eudicotyledons</taxon>
        <taxon>Gunneridae</taxon>
        <taxon>Pentapetalae</taxon>
        <taxon>rosids</taxon>
        <taxon>fabids</taxon>
        <taxon>Fabales</taxon>
        <taxon>Fabaceae</taxon>
        <taxon>Papilionoideae</taxon>
        <taxon>50 kb inversion clade</taxon>
        <taxon>NPAAA clade</taxon>
        <taxon>indigoferoid/millettioid clade</taxon>
        <taxon>Phaseoleae</taxon>
        <taxon>Mucuna</taxon>
    </lineage>
</organism>
<keyword evidence="2" id="KW-1185">Reference proteome</keyword>
<gene>
    <name evidence="1" type="ORF">CR513_25906</name>
</gene>
<protein>
    <submittedName>
        <fullName evidence="1">Uncharacterized protein</fullName>
    </submittedName>
</protein>
<name>A0A371GN96_MUCPR</name>
<dbReference type="EMBL" id="QJKJ01004968">
    <property type="protein sequence ID" value="RDX92031.1"/>
    <property type="molecule type" value="Genomic_DNA"/>
</dbReference>
<accession>A0A371GN96</accession>
<comment type="caution">
    <text evidence="1">The sequence shown here is derived from an EMBL/GenBank/DDBJ whole genome shotgun (WGS) entry which is preliminary data.</text>
</comment>
<dbReference type="AlphaFoldDB" id="A0A371GN96"/>
<proteinExistence type="predicted"/>
<feature type="non-terminal residue" evidence="1">
    <location>
        <position position="1"/>
    </location>
</feature>
<evidence type="ECO:0000313" key="1">
    <source>
        <dbReference type="EMBL" id="RDX92031.1"/>
    </source>
</evidence>
<dbReference type="Proteomes" id="UP000257109">
    <property type="component" value="Unassembled WGS sequence"/>
</dbReference>